<comment type="similarity">
    <text evidence="3">Belongs to the WD repeat SEC31 family.</text>
</comment>
<keyword evidence="9" id="KW-0256">Endoplasmic reticulum</keyword>
<keyword evidence="10" id="KW-0931">ER-Golgi transport</keyword>
<sequence length="1419" mass="151801">MKIYRTATFAWSPTSPLPLIATGTVAGALDESFSNESQLEIWEPAFASQRECYGADDSRPKGVVKDTSRFNRIAWGQVHRDRTSGVIAAGMENGELVLWDPAKIVEYSDASQALILRNTNHTGPVRGLDFNPIQTNLLSSGAVNGEVYIWDLNNSSKPYSPTPGSRSNKVDEMTCVSWNQQVQYVLAGASSTGYTVVWDLRGKREVVALAYGGGAGTLGGAVGSAMAVGGRRGMSAIAWHPDNATRLVTASEDDTSPVIMVWDLRNARAPEKILTGHEKGVLSLSWCKQDADLLLSCGKDNRALCWNPQTSEIIGELPSEDNWAFQVEWCPRNPDLFAAAFFSGNVGVHSIQSREATSASVPPTPKASGASLFDDPALIHSASAAPSLSLKQPPKWLRRPVSASFGFGGQLVSVCNLTNAQGRTQSSVVHLRVVCTEPGVRDRVNSLRKAVQDNSLEAFALATAEGHVGAQQPGDVRAVETWKALLSLFRANSREELVTLLGYSKDEVKARVGEVLARLKETQQQQEQQQEEQPTDTDESSEQRAHAPVVSFAEPEPELDGEQETEEKTSSEVSTSDVLPPDGESTTTAPSLFGDDPIGPFQADAGADFFSTVTTSHQDGSQDGPLSIPHTNYAVDSSVAATVGSGPSSVASASEAHSSRGNTFRIYPSEESETDKLVTKALVVGDFESAVELCLSTERYADALLLAIKGGEDLLQRTQKAYFSRRTTDHSYVRLFESIVTNDLADVVQNADLAEWAEIFVILCTFASGDEFSGLAEQLGSRLEFQAGVLRAQAEEDGDTIDAENALVLRKTATLTYLAAGRLERLVNIWGEEMMEEEARRIQEQGSLSDSRYAAHAHALQTFVEKVTVFRGAVKYTDSDLTLPASEDGASKAYKLAPLYDRYFECAEMLATQGLVKEAVEYLKLIPQAYTGSAFDSASVRERLLIASGEPSICAAPTTGHVSHKASISASYTPAITTARTQTPLQERQYLPPQPPYQPAQLSHQPEQSKYAPIQPLVRPALLSQPVAPPPVRPPVAGALPPRPQNGGWNDAPVVKPERRTPNAPSISKPAAIVNPFPNATQSPPTPGSPFGPGQNAALPPPPRPASVQSRPPPPPPPQARGPPPPQARQPPGPPPHQPQTLGTSPYTSPRAAPVQLGQSSGPYARATPPPGPPRGGVPPPPGPYVRATPPPGHAMPPPTASPSGPYAPPPTSQVAPTGPPHPGPYAPPKLMQVQHAPPPAQGQPGSGPGPYGPPMGQAQPMRGPPPAQQQIGGIPPHLPPGPPGGAPSAAPPPARAAPPRGPPPPKYPRGDRSHIPESALPIYNILSDHLLRMKQTTPPQQKRMVEDLERRIGALFDALNCEMLSKPVVDQLLELTRAMEAHEREAALSIHVDLLTRGSQTDDIGLWMSGIKQLIMRM</sequence>
<keyword evidence="7 15" id="KW-0853">WD repeat</keyword>
<keyword evidence="13" id="KW-0968">Cytoplasmic vesicle</keyword>
<keyword evidence="6" id="KW-0813">Transport</keyword>
<comment type="function">
    <text evidence="14">Component of the coat protein complex II (COPII) which promotes the formation of transport vesicles from the endoplasmic reticulum (ER). The coat has two main functions, the physical deformation of the endoplasmic reticulum membrane into vesicles and the selection of cargo molecules.</text>
</comment>
<keyword evidence="8" id="KW-0677">Repeat</keyword>
<dbReference type="GO" id="GO:0015031">
    <property type="term" value="P:protein transport"/>
    <property type="evidence" value="ECO:0007669"/>
    <property type="project" value="UniProtKB-KW"/>
</dbReference>
<dbReference type="PANTHER" id="PTHR13923">
    <property type="entry name" value="SEC31-RELATED PROTEIN"/>
    <property type="match status" value="1"/>
</dbReference>
<dbReference type="InterPro" id="IPR036322">
    <property type="entry name" value="WD40_repeat_dom_sf"/>
</dbReference>
<dbReference type="Gene3D" id="1.25.40.1030">
    <property type="match status" value="1"/>
</dbReference>
<keyword evidence="11" id="KW-0653">Protein transport</keyword>
<dbReference type="OrthoDB" id="542917at2759"/>
<feature type="repeat" description="WD" evidence="15">
    <location>
        <begin position="118"/>
        <end position="160"/>
    </location>
</feature>
<keyword evidence="12" id="KW-0472">Membrane</keyword>
<dbReference type="Proteomes" id="UP000053989">
    <property type="component" value="Unassembled WGS sequence"/>
</dbReference>
<keyword evidence="19" id="KW-1185">Reference proteome</keyword>
<accession>A0A0C3DIZ0</accession>
<feature type="compositionally biased region" description="Pro residues" evidence="16">
    <location>
        <begin position="1099"/>
        <end position="1138"/>
    </location>
</feature>
<dbReference type="InterPro" id="IPR001680">
    <property type="entry name" value="WD40_rpt"/>
</dbReference>
<dbReference type="PANTHER" id="PTHR13923:SF11">
    <property type="entry name" value="SECRETORY 31, ISOFORM D"/>
    <property type="match status" value="1"/>
</dbReference>
<evidence type="ECO:0000256" key="11">
    <source>
        <dbReference type="ARBA" id="ARBA00022927"/>
    </source>
</evidence>
<dbReference type="Pfam" id="PF00400">
    <property type="entry name" value="WD40"/>
    <property type="match status" value="2"/>
</dbReference>
<feature type="region of interest" description="Disordered" evidence="16">
    <location>
        <begin position="1025"/>
        <end position="1316"/>
    </location>
</feature>
<protein>
    <recommendedName>
        <fullName evidence="5">Protein transport protein SEC31</fullName>
    </recommendedName>
    <alternativeName>
        <fullName evidence="4">Protein transport protein sec31</fullName>
    </alternativeName>
</protein>
<evidence type="ECO:0000256" key="10">
    <source>
        <dbReference type="ARBA" id="ARBA00022892"/>
    </source>
</evidence>
<dbReference type="FunFam" id="2.130.10.10:FF:000193">
    <property type="entry name" value="Protein transport protein SEC31, putative"/>
    <property type="match status" value="1"/>
</dbReference>
<dbReference type="STRING" id="1036808.A0A0C3DIZ0"/>
<organism evidence="18 19">
    <name type="scientific">Scleroderma citrinum Foug A</name>
    <dbReference type="NCBI Taxonomy" id="1036808"/>
    <lineage>
        <taxon>Eukaryota</taxon>
        <taxon>Fungi</taxon>
        <taxon>Dikarya</taxon>
        <taxon>Basidiomycota</taxon>
        <taxon>Agaricomycotina</taxon>
        <taxon>Agaricomycetes</taxon>
        <taxon>Agaricomycetidae</taxon>
        <taxon>Boletales</taxon>
        <taxon>Sclerodermatineae</taxon>
        <taxon>Sclerodermataceae</taxon>
        <taxon>Scleroderma</taxon>
    </lineage>
</organism>
<dbReference type="PROSITE" id="PS00678">
    <property type="entry name" value="WD_REPEATS_1"/>
    <property type="match status" value="1"/>
</dbReference>
<dbReference type="InParanoid" id="A0A0C3DIZ0"/>
<evidence type="ECO:0000256" key="14">
    <source>
        <dbReference type="ARBA" id="ARBA00025471"/>
    </source>
</evidence>
<evidence type="ECO:0000256" key="3">
    <source>
        <dbReference type="ARBA" id="ARBA00009358"/>
    </source>
</evidence>
<evidence type="ECO:0000256" key="6">
    <source>
        <dbReference type="ARBA" id="ARBA00022448"/>
    </source>
</evidence>
<dbReference type="SUPFAM" id="SSF50978">
    <property type="entry name" value="WD40 repeat-like"/>
    <property type="match status" value="1"/>
</dbReference>
<evidence type="ECO:0000256" key="2">
    <source>
        <dbReference type="ARBA" id="ARBA00004397"/>
    </source>
</evidence>
<dbReference type="Gene3D" id="2.130.10.10">
    <property type="entry name" value="YVTN repeat-like/Quinoprotein amine dehydrogenase"/>
    <property type="match status" value="1"/>
</dbReference>
<evidence type="ECO:0000313" key="19">
    <source>
        <dbReference type="Proteomes" id="UP000053989"/>
    </source>
</evidence>
<feature type="region of interest" description="Disordered" evidence="16">
    <location>
        <begin position="989"/>
        <end position="1008"/>
    </location>
</feature>
<evidence type="ECO:0000259" key="17">
    <source>
        <dbReference type="Pfam" id="PF07304"/>
    </source>
</evidence>
<dbReference type="InterPro" id="IPR015943">
    <property type="entry name" value="WD40/YVTN_repeat-like_dom_sf"/>
</dbReference>
<dbReference type="InterPro" id="IPR019775">
    <property type="entry name" value="WD40_repeat_CS"/>
</dbReference>
<feature type="compositionally biased region" description="Pro residues" evidence="16">
    <location>
        <begin position="1168"/>
        <end position="1228"/>
    </location>
</feature>
<feature type="region of interest" description="Disordered" evidence="16">
    <location>
        <begin position="520"/>
        <end position="604"/>
    </location>
</feature>
<dbReference type="GO" id="GO:0030127">
    <property type="term" value="C:COPII vesicle coat"/>
    <property type="evidence" value="ECO:0007669"/>
    <property type="project" value="TreeGrafter"/>
</dbReference>
<evidence type="ECO:0000256" key="1">
    <source>
        <dbReference type="ARBA" id="ARBA00004299"/>
    </source>
</evidence>
<feature type="compositionally biased region" description="Acidic residues" evidence="16">
    <location>
        <begin position="529"/>
        <end position="540"/>
    </location>
</feature>
<evidence type="ECO:0000256" key="7">
    <source>
        <dbReference type="ARBA" id="ARBA00022574"/>
    </source>
</evidence>
<evidence type="ECO:0000313" key="18">
    <source>
        <dbReference type="EMBL" id="KIM56031.1"/>
    </source>
</evidence>
<dbReference type="InterPro" id="IPR009917">
    <property type="entry name" value="SRA1/Sec31"/>
</dbReference>
<proteinExistence type="inferred from homology"/>
<dbReference type="GO" id="GO:0007029">
    <property type="term" value="P:endoplasmic reticulum organization"/>
    <property type="evidence" value="ECO:0007669"/>
    <property type="project" value="TreeGrafter"/>
</dbReference>
<feature type="domain" description="SRA1/Sec31" evidence="17">
    <location>
        <begin position="1290"/>
        <end position="1417"/>
    </location>
</feature>
<feature type="repeat" description="WD" evidence="15">
    <location>
        <begin position="274"/>
        <end position="316"/>
    </location>
</feature>
<dbReference type="InterPro" id="IPR040251">
    <property type="entry name" value="SEC31-like"/>
</dbReference>
<dbReference type="FunCoup" id="A0A0C3DIZ0">
    <property type="interactions" value="425"/>
</dbReference>
<dbReference type="GO" id="GO:0090110">
    <property type="term" value="P:COPII-coated vesicle cargo loading"/>
    <property type="evidence" value="ECO:0007669"/>
    <property type="project" value="TreeGrafter"/>
</dbReference>
<dbReference type="PROSITE" id="PS50294">
    <property type="entry name" value="WD_REPEATS_REGION"/>
    <property type="match status" value="1"/>
</dbReference>
<feature type="compositionally biased region" description="Acidic residues" evidence="16">
    <location>
        <begin position="555"/>
        <end position="565"/>
    </location>
</feature>
<feature type="compositionally biased region" description="Pro residues" evidence="16">
    <location>
        <begin position="1277"/>
        <end position="1308"/>
    </location>
</feature>
<evidence type="ECO:0000256" key="9">
    <source>
        <dbReference type="ARBA" id="ARBA00022824"/>
    </source>
</evidence>
<evidence type="ECO:0000256" key="5">
    <source>
        <dbReference type="ARBA" id="ARBA00021236"/>
    </source>
</evidence>
<dbReference type="PROSITE" id="PS50082">
    <property type="entry name" value="WD_REPEATS_2"/>
    <property type="match status" value="2"/>
</dbReference>
<dbReference type="GO" id="GO:0005789">
    <property type="term" value="C:endoplasmic reticulum membrane"/>
    <property type="evidence" value="ECO:0007669"/>
    <property type="project" value="UniProtKB-SubCell"/>
</dbReference>
<evidence type="ECO:0000256" key="16">
    <source>
        <dbReference type="SAM" id="MobiDB-lite"/>
    </source>
</evidence>
<dbReference type="HOGENOM" id="CLU_003033_2_0_1"/>
<dbReference type="Gene3D" id="1.20.940.10">
    <property type="entry name" value="Functional domain of the splicing factor Prp18"/>
    <property type="match status" value="1"/>
</dbReference>
<reference evidence="18 19" key="1">
    <citation type="submission" date="2014-04" db="EMBL/GenBank/DDBJ databases">
        <authorList>
            <consortium name="DOE Joint Genome Institute"/>
            <person name="Kuo A."/>
            <person name="Kohler A."/>
            <person name="Nagy L.G."/>
            <person name="Floudas D."/>
            <person name="Copeland A."/>
            <person name="Barry K.W."/>
            <person name="Cichocki N."/>
            <person name="Veneault-Fourrey C."/>
            <person name="LaButti K."/>
            <person name="Lindquist E.A."/>
            <person name="Lipzen A."/>
            <person name="Lundell T."/>
            <person name="Morin E."/>
            <person name="Murat C."/>
            <person name="Sun H."/>
            <person name="Tunlid A."/>
            <person name="Henrissat B."/>
            <person name="Grigoriev I.V."/>
            <person name="Hibbett D.S."/>
            <person name="Martin F."/>
            <person name="Nordberg H.P."/>
            <person name="Cantor M.N."/>
            <person name="Hua S.X."/>
        </authorList>
    </citation>
    <scope>NUCLEOTIDE SEQUENCE [LARGE SCALE GENOMIC DNA]</scope>
    <source>
        <strain evidence="18 19">Foug A</strain>
    </source>
</reference>
<dbReference type="SMART" id="SM00320">
    <property type="entry name" value="WD40"/>
    <property type="match status" value="5"/>
</dbReference>
<reference evidence="19" key="2">
    <citation type="submission" date="2015-01" db="EMBL/GenBank/DDBJ databases">
        <title>Evolutionary Origins and Diversification of the Mycorrhizal Mutualists.</title>
        <authorList>
            <consortium name="DOE Joint Genome Institute"/>
            <consortium name="Mycorrhizal Genomics Consortium"/>
            <person name="Kohler A."/>
            <person name="Kuo A."/>
            <person name="Nagy L.G."/>
            <person name="Floudas D."/>
            <person name="Copeland A."/>
            <person name="Barry K.W."/>
            <person name="Cichocki N."/>
            <person name="Veneault-Fourrey C."/>
            <person name="LaButti K."/>
            <person name="Lindquist E.A."/>
            <person name="Lipzen A."/>
            <person name="Lundell T."/>
            <person name="Morin E."/>
            <person name="Murat C."/>
            <person name="Riley R."/>
            <person name="Ohm R."/>
            <person name="Sun H."/>
            <person name="Tunlid A."/>
            <person name="Henrissat B."/>
            <person name="Grigoriev I.V."/>
            <person name="Hibbett D.S."/>
            <person name="Martin F."/>
        </authorList>
    </citation>
    <scope>NUCLEOTIDE SEQUENCE [LARGE SCALE GENOMIC DNA]</scope>
    <source>
        <strain evidence="19">Foug A</strain>
    </source>
</reference>
<dbReference type="GO" id="GO:0070971">
    <property type="term" value="C:endoplasmic reticulum exit site"/>
    <property type="evidence" value="ECO:0007669"/>
    <property type="project" value="TreeGrafter"/>
</dbReference>
<dbReference type="EMBL" id="KN822124">
    <property type="protein sequence ID" value="KIM56031.1"/>
    <property type="molecule type" value="Genomic_DNA"/>
</dbReference>
<dbReference type="Pfam" id="PF07304">
    <property type="entry name" value="SRA1"/>
    <property type="match status" value="1"/>
</dbReference>
<evidence type="ECO:0000256" key="13">
    <source>
        <dbReference type="ARBA" id="ARBA00023329"/>
    </source>
</evidence>
<gene>
    <name evidence="18" type="ORF">SCLCIDRAFT_1220688</name>
</gene>
<comment type="subcellular location">
    <subcellularLocation>
        <location evidence="1">Cytoplasmic vesicle</location>
        <location evidence="1">COPII-coated vesicle membrane</location>
        <topology evidence="1">Peripheral membrane protein</topology>
        <orientation evidence="1">Cytoplasmic side</orientation>
    </subcellularLocation>
    <subcellularLocation>
        <location evidence="2">Endoplasmic reticulum membrane</location>
        <topology evidence="2">Peripheral membrane protein</topology>
        <orientation evidence="2">Cytoplasmic side</orientation>
    </subcellularLocation>
</comment>
<evidence type="ECO:0000256" key="12">
    <source>
        <dbReference type="ARBA" id="ARBA00023136"/>
    </source>
</evidence>
<evidence type="ECO:0000256" key="15">
    <source>
        <dbReference type="PROSITE-ProRule" id="PRU00221"/>
    </source>
</evidence>
<evidence type="ECO:0000256" key="8">
    <source>
        <dbReference type="ARBA" id="ARBA00022737"/>
    </source>
</evidence>
<dbReference type="GO" id="GO:0005198">
    <property type="term" value="F:structural molecule activity"/>
    <property type="evidence" value="ECO:0007669"/>
    <property type="project" value="TreeGrafter"/>
</dbReference>
<evidence type="ECO:0000256" key="4">
    <source>
        <dbReference type="ARBA" id="ARBA00013507"/>
    </source>
</evidence>
<name>A0A0C3DIZ0_9AGAM</name>